<evidence type="ECO:0008006" key="3">
    <source>
        <dbReference type="Google" id="ProtNLM"/>
    </source>
</evidence>
<comment type="caution">
    <text evidence="1">The sequence shown here is derived from an EMBL/GenBank/DDBJ whole genome shotgun (WGS) entry which is preliminary data.</text>
</comment>
<accession>A0A928VRN1</accession>
<name>A0A928VRN1_9CYAN</name>
<dbReference type="AlphaFoldDB" id="A0A928VRN1"/>
<evidence type="ECO:0000313" key="2">
    <source>
        <dbReference type="Proteomes" id="UP000625316"/>
    </source>
</evidence>
<dbReference type="EMBL" id="JADEXQ010000073">
    <property type="protein sequence ID" value="MBE9031706.1"/>
    <property type="molecule type" value="Genomic_DNA"/>
</dbReference>
<keyword evidence="2" id="KW-1185">Reference proteome</keyword>
<sequence length="166" mass="19004">MLANLAAQFPHVQIVSLEHDTHWFEDTKNQLPAPLPSNFHLHHTPLTHIQLQSPQRDADAGDAHTQQWYDYFPRTQPLCELLLVDGPPGSSSSFARLPAPYMIPMATGGCVVIDDYERDEEQAIVRRWLADLGLELMDIVEFNTTLAVLRKPRWAGLEVKWRRLKN</sequence>
<evidence type="ECO:0000313" key="1">
    <source>
        <dbReference type="EMBL" id="MBE9031706.1"/>
    </source>
</evidence>
<protein>
    <recommendedName>
        <fullName evidence="3">S-adenosyl-L-methionine-dependent methyltransferase</fullName>
    </recommendedName>
</protein>
<reference evidence="1" key="1">
    <citation type="submission" date="2020-10" db="EMBL/GenBank/DDBJ databases">
        <authorList>
            <person name="Castelo-Branco R."/>
            <person name="Eusebio N."/>
            <person name="Adriana R."/>
            <person name="Vieira A."/>
            <person name="Brugerolle De Fraissinette N."/>
            <person name="Rezende De Castro R."/>
            <person name="Schneider M.P."/>
            <person name="Vasconcelos V."/>
            <person name="Leao P.N."/>
        </authorList>
    </citation>
    <scope>NUCLEOTIDE SEQUENCE</scope>
    <source>
        <strain evidence="1">LEGE 11480</strain>
    </source>
</reference>
<dbReference type="Proteomes" id="UP000625316">
    <property type="component" value="Unassembled WGS sequence"/>
</dbReference>
<proteinExistence type="predicted"/>
<gene>
    <name evidence="1" type="ORF">IQ266_18395</name>
</gene>
<dbReference type="Gene3D" id="3.40.50.150">
    <property type="entry name" value="Vaccinia Virus protein VP39"/>
    <property type="match status" value="1"/>
</dbReference>
<dbReference type="InterPro" id="IPR029063">
    <property type="entry name" value="SAM-dependent_MTases_sf"/>
</dbReference>
<organism evidence="1 2">
    <name type="scientific">Romeriopsis navalis LEGE 11480</name>
    <dbReference type="NCBI Taxonomy" id="2777977"/>
    <lineage>
        <taxon>Bacteria</taxon>
        <taxon>Bacillati</taxon>
        <taxon>Cyanobacteriota</taxon>
        <taxon>Cyanophyceae</taxon>
        <taxon>Leptolyngbyales</taxon>
        <taxon>Leptolyngbyaceae</taxon>
        <taxon>Romeriopsis</taxon>
        <taxon>Romeriopsis navalis</taxon>
    </lineage>
</organism>